<dbReference type="SUPFAM" id="SSF88659">
    <property type="entry name" value="Sigma3 and sigma4 domains of RNA polymerase sigma factors"/>
    <property type="match status" value="1"/>
</dbReference>
<comment type="caution">
    <text evidence="2">The sequence shown here is derived from an EMBL/GenBank/DDBJ whole genome shotgun (WGS) entry which is preliminary data.</text>
</comment>
<dbReference type="AlphaFoldDB" id="A0A4R2L658"/>
<evidence type="ECO:0000313" key="2">
    <source>
        <dbReference type="EMBL" id="TCO82898.1"/>
    </source>
</evidence>
<dbReference type="RefSeq" id="WP_132093381.1">
    <property type="nucleotide sequence ID" value="NZ_JANKAQ010000015.1"/>
</dbReference>
<organism evidence="2 3">
    <name type="scientific">Frisingicoccus caecimuris</name>
    <dbReference type="NCBI Taxonomy" id="1796636"/>
    <lineage>
        <taxon>Bacteria</taxon>
        <taxon>Bacillati</taxon>
        <taxon>Bacillota</taxon>
        <taxon>Clostridia</taxon>
        <taxon>Lachnospirales</taxon>
        <taxon>Lachnospiraceae</taxon>
        <taxon>Frisingicoccus</taxon>
    </lineage>
</organism>
<name>A0A4R2L658_9FIRM</name>
<evidence type="ECO:0000313" key="3">
    <source>
        <dbReference type="Proteomes" id="UP000295711"/>
    </source>
</evidence>
<dbReference type="Pfam" id="PF04545">
    <property type="entry name" value="Sigma70_r4"/>
    <property type="match status" value="1"/>
</dbReference>
<protein>
    <submittedName>
        <fullName evidence="2">RNA polymerase sigma factor (Sigma-70 family)</fullName>
    </submittedName>
</protein>
<sequence length="146" mass="17071">MNEKNIYTGSQIKNQFTAYLLGFVRGKRRDYLNKKIQVSNAEKPLEESAATKTDLSIEEALELKLREEALLREADGTYLKWEELSDKRLVEALLVLREDERKVIYQHVFEERTFDQISLTNGISSQRAKGIYYYAIRKIRKMMGGD</sequence>
<dbReference type="InterPro" id="IPR007630">
    <property type="entry name" value="RNA_pol_sigma70_r4"/>
</dbReference>
<proteinExistence type="predicted"/>
<dbReference type="InterPro" id="IPR013324">
    <property type="entry name" value="RNA_pol_sigma_r3/r4-like"/>
</dbReference>
<dbReference type="GO" id="GO:0003700">
    <property type="term" value="F:DNA-binding transcription factor activity"/>
    <property type="evidence" value="ECO:0007669"/>
    <property type="project" value="InterPro"/>
</dbReference>
<evidence type="ECO:0000259" key="1">
    <source>
        <dbReference type="Pfam" id="PF04545"/>
    </source>
</evidence>
<dbReference type="EMBL" id="SLXA01000014">
    <property type="protein sequence ID" value="TCO82898.1"/>
    <property type="molecule type" value="Genomic_DNA"/>
</dbReference>
<reference evidence="2 3" key="1">
    <citation type="submission" date="2019-03" db="EMBL/GenBank/DDBJ databases">
        <title>Genomic Encyclopedia of Type Strains, Phase IV (KMG-IV): sequencing the most valuable type-strain genomes for metagenomic binning, comparative biology and taxonomic classification.</title>
        <authorList>
            <person name="Goeker M."/>
        </authorList>
    </citation>
    <scope>NUCLEOTIDE SEQUENCE [LARGE SCALE GENOMIC DNA]</scope>
    <source>
        <strain evidence="2 3">DSM 28559</strain>
    </source>
</reference>
<dbReference type="GO" id="GO:0006352">
    <property type="term" value="P:DNA-templated transcription initiation"/>
    <property type="evidence" value="ECO:0007669"/>
    <property type="project" value="InterPro"/>
</dbReference>
<feature type="domain" description="RNA polymerase sigma-70 region 4" evidence="1">
    <location>
        <begin position="92"/>
        <end position="141"/>
    </location>
</feature>
<gene>
    <name evidence="2" type="ORF">EV212_1149</name>
</gene>
<accession>A0A4R2L658</accession>
<dbReference type="Proteomes" id="UP000295711">
    <property type="component" value="Unassembled WGS sequence"/>
</dbReference>
<dbReference type="OrthoDB" id="2052233at2"/>
<dbReference type="Gene3D" id="1.20.140.160">
    <property type="match status" value="1"/>
</dbReference>
<keyword evidence="3" id="KW-1185">Reference proteome</keyword>